<evidence type="ECO:0000313" key="1">
    <source>
        <dbReference type="EMBL" id="KAA8570215.1"/>
    </source>
</evidence>
<organism evidence="1 2">
    <name type="scientific">Monilinia fructicola</name>
    <name type="common">Brown rot fungus</name>
    <name type="synonym">Ciboria fructicola</name>
    <dbReference type="NCBI Taxonomy" id="38448"/>
    <lineage>
        <taxon>Eukaryota</taxon>
        <taxon>Fungi</taxon>
        <taxon>Dikarya</taxon>
        <taxon>Ascomycota</taxon>
        <taxon>Pezizomycotina</taxon>
        <taxon>Leotiomycetes</taxon>
        <taxon>Helotiales</taxon>
        <taxon>Sclerotiniaceae</taxon>
        <taxon>Monilinia</taxon>
    </lineage>
</organism>
<keyword evidence="2" id="KW-1185">Reference proteome</keyword>
<proteinExistence type="predicted"/>
<protein>
    <submittedName>
        <fullName evidence="1">Uncharacterized protein</fullName>
    </submittedName>
</protein>
<sequence>MNHFLLIKIRYPCTPSSTLAQRSLVSYRKQQSLFHFITFYSLRSTHELTSLSSNPRRLQIIHTAKDRRDFEDRK</sequence>
<dbReference type="Proteomes" id="UP000322873">
    <property type="component" value="Unassembled WGS sequence"/>
</dbReference>
<accession>A0A5M9JTM4</accession>
<dbReference type="EMBL" id="VICG01000007">
    <property type="protein sequence ID" value="KAA8570215.1"/>
    <property type="molecule type" value="Genomic_DNA"/>
</dbReference>
<gene>
    <name evidence="1" type="ORF">EYC84_002532</name>
</gene>
<name>A0A5M9JTM4_MONFR</name>
<dbReference type="AlphaFoldDB" id="A0A5M9JTM4"/>
<reference evidence="1 2" key="1">
    <citation type="submission" date="2019-06" db="EMBL/GenBank/DDBJ databases">
        <title>Genome Sequence of the Brown Rot Fungal Pathogen Monilinia fructicola.</title>
        <authorList>
            <person name="De Miccolis Angelini R.M."/>
            <person name="Landi L."/>
            <person name="Abate D."/>
            <person name="Pollastro S."/>
            <person name="Romanazzi G."/>
            <person name="Faretra F."/>
        </authorList>
    </citation>
    <scope>NUCLEOTIDE SEQUENCE [LARGE SCALE GENOMIC DNA]</scope>
    <source>
        <strain evidence="1 2">Mfrc123</strain>
    </source>
</reference>
<comment type="caution">
    <text evidence="1">The sequence shown here is derived from an EMBL/GenBank/DDBJ whole genome shotgun (WGS) entry which is preliminary data.</text>
</comment>
<evidence type="ECO:0000313" key="2">
    <source>
        <dbReference type="Proteomes" id="UP000322873"/>
    </source>
</evidence>